<feature type="transmembrane region" description="Helical" evidence="1">
    <location>
        <begin position="143"/>
        <end position="163"/>
    </location>
</feature>
<comment type="caution">
    <text evidence="2">The sequence shown here is derived from an EMBL/GenBank/DDBJ whole genome shotgun (WGS) entry which is preliminary data.</text>
</comment>
<dbReference type="InterPro" id="IPR030802">
    <property type="entry name" value="Permease_MalE"/>
</dbReference>
<feature type="transmembrane region" description="Helical" evidence="1">
    <location>
        <begin position="229"/>
        <end position="252"/>
    </location>
</feature>
<dbReference type="Pfam" id="PF02405">
    <property type="entry name" value="MlaE"/>
    <property type="match status" value="1"/>
</dbReference>
<reference evidence="2 3" key="1">
    <citation type="journal article" date="2019" name="mSystems">
        <title>Life at home and on the roam: Genomic adaptions reflect the dual lifestyle of an intracellular, facultative symbiont.</title>
        <authorList>
            <person name="Burgsdorf I."/>
        </authorList>
    </citation>
    <scope>NUCLEOTIDE SEQUENCE [LARGE SCALE GENOMIC DNA]</scope>
    <source>
        <strain evidence="2">277cV</strain>
    </source>
</reference>
<keyword evidence="1" id="KW-0472">Membrane</keyword>
<dbReference type="AlphaFoldDB" id="A0A524RP07"/>
<evidence type="ECO:0000313" key="2">
    <source>
        <dbReference type="EMBL" id="TGG93081.1"/>
    </source>
</evidence>
<evidence type="ECO:0000313" key="3">
    <source>
        <dbReference type="Proteomes" id="UP000317990"/>
    </source>
</evidence>
<gene>
    <name evidence="2" type="ORF">ERJ67_04825</name>
</gene>
<dbReference type="Proteomes" id="UP000317990">
    <property type="component" value="Unassembled WGS sequence"/>
</dbReference>
<feature type="transmembrane region" description="Helical" evidence="1">
    <location>
        <begin position="196"/>
        <end position="217"/>
    </location>
</feature>
<feature type="transmembrane region" description="Helical" evidence="1">
    <location>
        <begin position="51"/>
        <end position="71"/>
    </location>
</feature>
<keyword evidence="1" id="KW-1133">Transmembrane helix</keyword>
<dbReference type="EMBL" id="SRMO01000054">
    <property type="protein sequence ID" value="TGG93081.1"/>
    <property type="molecule type" value="Genomic_DNA"/>
</dbReference>
<proteinExistence type="predicted"/>
<dbReference type="GO" id="GO:0005548">
    <property type="term" value="F:phospholipid transporter activity"/>
    <property type="evidence" value="ECO:0007669"/>
    <property type="project" value="TreeGrafter"/>
</dbReference>
<dbReference type="PANTHER" id="PTHR30188">
    <property type="entry name" value="ABC TRANSPORTER PERMEASE PROTEIN-RELATED"/>
    <property type="match status" value="1"/>
</dbReference>
<organism evidence="2 3">
    <name type="scientific">Aphanocapsa feldmannii 277cV</name>
    <dbReference type="NCBI Taxonomy" id="2507553"/>
    <lineage>
        <taxon>Bacteria</taxon>
        <taxon>Bacillati</taxon>
        <taxon>Cyanobacteriota</taxon>
        <taxon>Cyanophyceae</taxon>
        <taxon>Oscillatoriophycideae</taxon>
        <taxon>Chroococcales</taxon>
        <taxon>Microcystaceae</taxon>
        <taxon>Aphanocapsa</taxon>
    </lineage>
</organism>
<evidence type="ECO:0000256" key="1">
    <source>
        <dbReference type="SAM" id="Phobius"/>
    </source>
</evidence>
<dbReference type="GO" id="GO:0043190">
    <property type="term" value="C:ATP-binding cassette (ABC) transporter complex"/>
    <property type="evidence" value="ECO:0007669"/>
    <property type="project" value="InterPro"/>
</dbReference>
<accession>A0A524RP07</accession>
<dbReference type="PANTHER" id="PTHR30188:SF4">
    <property type="entry name" value="PROTEIN TRIGALACTOSYLDIACYLGLYCEROL 1, CHLOROPLASTIC"/>
    <property type="match status" value="1"/>
</dbReference>
<feature type="transmembrane region" description="Helical" evidence="1">
    <location>
        <begin position="12"/>
        <end position="30"/>
    </location>
</feature>
<protein>
    <submittedName>
        <fullName evidence="2">ABC transporter permease</fullName>
    </submittedName>
</protein>
<sequence>MGPIAWRSPPWLQRLCASALIGGQAIATIMRGRIRLDDVVEMMQEAGPESLSIVVLVGMAAGTVFNVQIAAELTERGAASEVGGILAAGLSREVAPILSAMLITGKVATSYAAQLGTMKVTEQIDAITMLRTDPVDYLVVPRLLALLVMTPVQTLAFFAVGIFSGRISCESVFGIPPQVFWDSVYRWMWPSDVRAMLVKGMVFGLLIAVVACGYGLTTEGGPKEVGRSTTGAVVVILVLIALTDVALTSLLFR</sequence>
<name>A0A524RP07_9CHRO</name>
<keyword evidence="1" id="KW-0812">Transmembrane</keyword>